<protein>
    <submittedName>
        <fullName evidence="2">Uncharacterized protein</fullName>
    </submittedName>
</protein>
<dbReference type="EMBL" id="CAJNON010001085">
    <property type="protein sequence ID" value="CAF1425760.1"/>
    <property type="molecule type" value="Genomic_DNA"/>
</dbReference>
<evidence type="ECO:0000313" key="3">
    <source>
        <dbReference type="Proteomes" id="UP000663881"/>
    </source>
</evidence>
<gene>
    <name evidence="2" type="ORF">OKA104_LOCUS28540</name>
    <name evidence="1" type="ORF">VCS650_LOCUS37987</name>
</gene>
<name>A0A819MGI1_9BILA</name>
<proteinExistence type="predicted"/>
<comment type="caution">
    <text evidence="2">The sequence shown here is derived from an EMBL/GenBank/DDBJ whole genome shotgun (WGS) entry which is preliminary data.</text>
</comment>
<reference evidence="2" key="1">
    <citation type="submission" date="2021-02" db="EMBL/GenBank/DDBJ databases">
        <authorList>
            <person name="Nowell W R."/>
        </authorList>
    </citation>
    <scope>NUCLEOTIDE SEQUENCE</scope>
</reference>
<accession>A0A819MGI1</accession>
<dbReference type="Proteomes" id="UP000663891">
    <property type="component" value="Unassembled WGS sequence"/>
</dbReference>
<evidence type="ECO:0000313" key="1">
    <source>
        <dbReference type="EMBL" id="CAF1425760.1"/>
    </source>
</evidence>
<sequence length="149" mass="17479">YNKQIEIAHNDINNKYQALLLQVNMLTVVRDGHKKSTNQLNSNTLQKEMIDNEIYQLSNGYTEQNYNQFIQMKKQKVNDMKSLLTFGCEVIVKHNDVIPERNFVVNNIERRVGYDLNGNGYIGGEGKLERRTHIDFNRDIYHGYTGYPY</sequence>
<organism evidence="2 3">
    <name type="scientific">Adineta steineri</name>
    <dbReference type="NCBI Taxonomy" id="433720"/>
    <lineage>
        <taxon>Eukaryota</taxon>
        <taxon>Metazoa</taxon>
        <taxon>Spiralia</taxon>
        <taxon>Gnathifera</taxon>
        <taxon>Rotifera</taxon>
        <taxon>Eurotatoria</taxon>
        <taxon>Bdelloidea</taxon>
        <taxon>Adinetida</taxon>
        <taxon>Adinetidae</taxon>
        <taxon>Adineta</taxon>
    </lineage>
</organism>
<dbReference type="AlphaFoldDB" id="A0A819MGI1"/>
<evidence type="ECO:0000313" key="2">
    <source>
        <dbReference type="EMBL" id="CAF3978879.1"/>
    </source>
</evidence>
<dbReference type="Proteomes" id="UP000663881">
    <property type="component" value="Unassembled WGS sequence"/>
</dbReference>
<feature type="non-terminal residue" evidence="2">
    <location>
        <position position="1"/>
    </location>
</feature>
<dbReference type="EMBL" id="CAJOAY010002777">
    <property type="protein sequence ID" value="CAF3978879.1"/>
    <property type="molecule type" value="Genomic_DNA"/>
</dbReference>